<dbReference type="InterPro" id="IPR001584">
    <property type="entry name" value="Integrase_cat-core"/>
</dbReference>
<dbReference type="Proteomes" id="UP000236379">
    <property type="component" value="Unassembled WGS sequence"/>
</dbReference>
<organism evidence="3 5">
    <name type="scientific">Deinococcus koreensis</name>
    <dbReference type="NCBI Taxonomy" id="2054903"/>
    <lineage>
        <taxon>Bacteria</taxon>
        <taxon>Thermotogati</taxon>
        <taxon>Deinococcota</taxon>
        <taxon>Deinococci</taxon>
        <taxon>Deinococcales</taxon>
        <taxon>Deinococcaceae</taxon>
        <taxon>Deinococcus</taxon>
    </lineage>
</organism>
<dbReference type="GO" id="GO:0004803">
    <property type="term" value="F:transposase activity"/>
    <property type="evidence" value="ECO:0007669"/>
    <property type="project" value="InterPro"/>
</dbReference>
<dbReference type="RefSeq" id="WP_103314291.1">
    <property type="nucleotide sequence ID" value="NZ_PPPD01000005.1"/>
</dbReference>
<dbReference type="Pfam" id="PF00665">
    <property type="entry name" value="rve"/>
    <property type="match status" value="1"/>
</dbReference>
<dbReference type="InterPro" id="IPR036397">
    <property type="entry name" value="RNaseH_sf"/>
</dbReference>
<dbReference type="PANTHER" id="PTHR46889:SF4">
    <property type="entry name" value="TRANSPOSASE INSO FOR INSERTION SEQUENCE ELEMENT IS911B-RELATED"/>
    <property type="match status" value="1"/>
</dbReference>
<comment type="caution">
    <text evidence="3">The sequence shown here is derived from an EMBL/GenBank/DDBJ whole genome shotgun (WGS) entry which is preliminary data.</text>
</comment>
<gene>
    <name evidence="3" type="ORF">CVO96_20265</name>
    <name evidence="4" type="ORF">CVO96_20365</name>
</gene>
<evidence type="ECO:0000313" key="5">
    <source>
        <dbReference type="Proteomes" id="UP000236379"/>
    </source>
</evidence>
<dbReference type="InterPro" id="IPR009057">
    <property type="entry name" value="Homeodomain-like_sf"/>
</dbReference>
<dbReference type="EMBL" id="PPPD01000005">
    <property type="protein sequence ID" value="PNY79268.1"/>
    <property type="molecule type" value="Genomic_DNA"/>
</dbReference>
<feature type="coiled-coil region" evidence="1">
    <location>
        <begin position="63"/>
        <end position="90"/>
    </location>
</feature>
<dbReference type="Pfam" id="PF01527">
    <property type="entry name" value="HTH_Tnp_1"/>
    <property type="match status" value="1"/>
</dbReference>
<dbReference type="InterPro" id="IPR025948">
    <property type="entry name" value="HTH-like_dom"/>
</dbReference>
<dbReference type="NCBIfam" id="NF033516">
    <property type="entry name" value="transpos_IS3"/>
    <property type="match status" value="1"/>
</dbReference>
<dbReference type="EMBL" id="PPPD01000005">
    <property type="protein sequence ID" value="PNY79252.1"/>
    <property type="molecule type" value="Genomic_DNA"/>
</dbReference>
<dbReference type="InterPro" id="IPR048020">
    <property type="entry name" value="Transpos_IS3"/>
</dbReference>
<keyword evidence="1" id="KW-0175">Coiled coil</keyword>
<keyword evidence="5" id="KW-1185">Reference proteome</keyword>
<proteinExistence type="predicted"/>
<dbReference type="GO" id="GO:0015074">
    <property type="term" value="P:DNA integration"/>
    <property type="evidence" value="ECO:0007669"/>
    <property type="project" value="InterPro"/>
</dbReference>
<feature type="domain" description="Integrase catalytic" evidence="2">
    <location>
        <begin position="221"/>
        <end position="384"/>
    </location>
</feature>
<dbReference type="GO" id="GO:0006313">
    <property type="term" value="P:DNA transposition"/>
    <property type="evidence" value="ECO:0007669"/>
    <property type="project" value="InterPro"/>
</dbReference>
<reference evidence="3 5" key="1">
    <citation type="submission" date="2018-01" db="EMBL/GenBank/DDBJ databases">
        <title>Deinococcus koreensis sp. nov., a radiation-resistant bacterium isolated from river water.</title>
        <authorList>
            <person name="Choi A."/>
        </authorList>
    </citation>
    <scope>NUCLEOTIDE SEQUENCE [LARGE SCALE GENOMIC DNA]</scope>
    <source>
        <strain evidence="3 5">SJW1-2</strain>
    </source>
</reference>
<dbReference type="AlphaFoldDB" id="A0A2K3URS8"/>
<dbReference type="Pfam" id="PF13333">
    <property type="entry name" value="rve_2"/>
    <property type="match status" value="1"/>
</dbReference>
<dbReference type="GO" id="GO:0003677">
    <property type="term" value="F:DNA binding"/>
    <property type="evidence" value="ECO:0007669"/>
    <property type="project" value="InterPro"/>
</dbReference>
<dbReference type="InterPro" id="IPR002514">
    <property type="entry name" value="Transposase_8"/>
</dbReference>
<dbReference type="SUPFAM" id="SSF46689">
    <property type="entry name" value="Homeodomain-like"/>
    <property type="match status" value="1"/>
</dbReference>
<sequence length="388" mass="44691">MGQRQRYTKEFKLEAVRLAHEPDQTFTGVSINLGISDSSLHRWAKEFEQQGQSAFPGHGKASLSAEQAEIKRLQRELDIARQERDVLKKAGGLLRQRKVRRFEFIDAHRSLFRLDVMCRMLDVTRSGYATWRGRPMSPRRAQDDVLSTEIQQIHTRTKGRYGVPRVHAELREHGMACSRRRVARLMSAAGLQGKDRRKHKRTTTRNETHPVAKDLVHRNFDVPTPNTVWAADISFLPTKEGWLYLAVILDLHSRLVVGWTMGERLTTDLPLAALNMAVARRPPPADLIHHSDRGSQYTSRLYQAALQRSGMQSSMGRKGDCFDNAVVESFFSTLKRELMMDTVFMSRQEGRSQVFEYLEIFYNRQRRHSTLGYLTPVEFEQRGNRAVA</sequence>
<dbReference type="Gene3D" id="3.30.420.10">
    <property type="entry name" value="Ribonuclease H-like superfamily/Ribonuclease H"/>
    <property type="match status" value="1"/>
</dbReference>
<evidence type="ECO:0000313" key="3">
    <source>
        <dbReference type="EMBL" id="PNY79252.1"/>
    </source>
</evidence>
<dbReference type="Gene3D" id="1.10.10.60">
    <property type="entry name" value="Homeodomain-like"/>
    <property type="match status" value="1"/>
</dbReference>
<accession>A0A2K3URS8</accession>
<evidence type="ECO:0000256" key="1">
    <source>
        <dbReference type="SAM" id="Coils"/>
    </source>
</evidence>
<dbReference type="SUPFAM" id="SSF53098">
    <property type="entry name" value="Ribonuclease H-like"/>
    <property type="match status" value="1"/>
</dbReference>
<dbReference type="InterPro" id="IPR050900">
    <property type="entry name" value="Transposase_IS3/IS150/IS904"/>
</dbReference>
<evidence type="ECO:0000259" key="2">
    <source>
        <dbReference type="PROSITE" id="PS50994"/>
    </source>
</evidence>
<dbReference type="OrthoDB" id="68750at2"/>
<dbReference type="PANTHER" id="PTHR46889">
    <property type="entry name" value="TRANSPOSASE INSF FOR INSERTION SEQUENCE IS3B-RELATED"/>
    <property type="match status" value="1"/>
</dbReference>
<dbReference type="PROSITE" id="PS50994">
    <property type="entry name" value="INTEGRASE"/>
    <property type="match status" value="1"/>
</dbReference>
<name>A0A2K3URS8_9DEIO</name>
<protein>
    <submittedName>
        <fullName evidence="3">IS3 family transposase</fullName>
    </submittedName>
</protein>
<dbReference type="Pfam" id="PF13276">
    <property type="entry name" value="HTH_21"/>
    <property type="match status" value="1"/>
</dbReference>
<evidence type="ECO:0000313" key="4">
    <source>
        <dbReference type="EMBL" id="PNY79268.1"/>
    </source>
</evidence>
<dbReference type="InterPro" id="IPR012337">
    <property type="entry name" value="RNaseH-like_sf"/>
</dbReference>